<dbReference type="SUPFAM" id="SSF53067">
    <property type="entry name" value="Actin-like ATPase domain"/>
    <property type="match status" value="1"/>
</dbReference>
<dbReference type="PANTHER" id="PTHR43190">
    <property type="entry name" value="N-ACETYL-D-GLUCOSAMINE KINASE"/>
    <property type="match status" value="1"/>
</dbReference>
<dbReference type="Proteomes" id="UP000308632">
    <property type="component" value="Unassembled WGS sequence"/>
</dbReference>
<evidence type="ECO:0000259" key="2">
    <source>
        <dbReference type="Pfam" id="PF01869"/>
    </source>
</evidence>
<reference evidence="3 4" key="1">
    <citation type="submission" date="2019-04" db="EMBL/GenBank/DDBJ databases">
        <title>Streptomyces lasaliensis sp.nov., an Actinomycete isolated from soil which produces the polyether antibiotic lasalocid.</title>
        <authorList>
            <person name="Erwin G."/>
            <person name="Haber C."/>
        </authorList>
    </citation>
    <scope>NUCLEOTIDE SEQUENCE [LARGE SCALE GENOMIC DNA]</scope>
    <source>
        <strain evidence="3 4">DSM 40089</strain>
    </source>
</reference>
<dbReference type="Pfam" id="PF01869">
    <property type="entry name" value="BcrAD_BadFG"/>
    <property type="match status" value="1"/>
</dbReference>
<dbReference type="InterPro" id="IPR052519">
    <property type="entry name" value="Euk-type_GlcNAc_Kinase"/>
</dbReference>
<proteinExistence type="predicted"/>
<name>A0A4U5X434_STRGB</name>
<evidence type="ECO:0000313" key="3">
    <source>
        <dbReference type="EMBL" id="TKT09879.1"/>
    </source>
</evidence>
<dbReference type="InterPro" id="IPR002731">
    <property type="entry name" value="ATPase_BadF"/>
</dbReference>
<evidence type="ECO:0000256" key="1">
    <source>
        <dbReference type="SAM" id="MobiDB-lite"/>
    </source>
</evidence>
<dbReference type="AlphaFoldDB" id="A0A4U5X434"/>
<organism evidence="3 4">
    <name type="scientific">Streptomyces galbus</name>
    <dbReference type="NCBI Taxonomy" id="33898"/>
    <lineage>
        <taxon>Bacteria</taxon>
        <taxon>Bacillati</taxon>
        <taxon>Actinomycetota</taxon>
        <taxon>Actinomycetes</taxon>
        <taxon>Kitasatosporales</taxon>
        <taxon>Streptomycetaceae</taxon>
        <taxon>Streptomyces</taxon>
    </lineage>
</organism>
<gene>
    <name evidence="3" type="ORF">E4U92_09935</name>
</gene>
<dbReference type="RefSeq" id="WP_137299935.1">
    <property type="nucleotide sequence ID" value="NZ_BMVD01000003.1"/>
</dbReference>
<evidence type="ECO:0000313" key="4">
    <source>
        <dbReference type="Proteomes" id="UP000308632"/>
    </source>
</evidence>
<dbReference type="InterPro" id="IPR043129">
    <property type="entry name" value="ATPase_NBD"/>
</dbReference>
<sequence length="346" mass="34489">MTGGPPGRSGVLAVDSGGSGLRVAVRVVTGEAGAPGTAPRDAVPQGATAEEVTKEPVRTGPRGIDPGHLMEQLVPAVRSLTARTGVSRLAAATVGAAGFGTLGDALRAELPGALAREFGVRRVALAADAVTAYVGALGVRPGAVVAAGTGLIALGTDLSRWRRADGWGHLLGDCGGGAWIGRAGLEAAVRAHDGRPRGSAALLACAQEEFGPVTGLPGVLYPRADRPAVLASFAPRVADCAAADPVAAEILRAAARHMADSAAAVCPAGEEARVALTGGVFRMGEVLMAPVREELARRLPHARTVPAEGDPLHGATALATALAGNSLALPLDASLLHVVTSAPGEA</sequence>
<feature type="domain" description="ATPase BadF/BadG/BcrA/BcrD type" evidence="2">
    <location>
        <begin position="70"/>
        <end position="312"/>
    </location>
</feature>
<dbReference type="PANTHER" id="PTHR43190:SF3">
    <property type="entry name" value="N-ACETYL-D-GLUCOSAMINE KINASE"/>
    <property type="match status" value="1"/>
</dbReference>
<protein>
    <submittedName>
        <fullName evidence="3">ATPase</fullName>
    </submittedName>
</protein>
<comment type="caution">
    <text evidence="3">The sequence shown here is derived from an EMBL/GenBank/DDBJ whole genome shotgun (WGS) entry which is preliminary data.</text>
</comment>
<dbReference type="Gene3D" id="3.30.420.40">
    <property type="match status" value="2"/>
</dbReference>
<feature type="region of interest" description="Disordered" evidence="1">
    <location>
        <begin position="32"/>
        <end position="65"/>
    </location>
</feature>
<accession>A0A4U5X434</accession>
<dbReference type="EMBL" id="SZPR01000010">
    <property type="protein sequence ID" value="TKT09879.1"/>
    <property type="molecule type" value="Genomic_DNA"/>
</dbReference>